<dbReference type="PANTHER" id="PTHR33112">
    <property type="entry name" value="DOMAIN PROTEIN, PUTATIVE-RELATED"/>
    <property type="match status" value="1"/>
</dbReference>
<reference evidence="2" key="1">
    <citation type="submission" date="2019-04" db="EMBL/GenBank/DDBJ databases">
        <title>Sequencing of skin fungus with MAO and IRED activity.</title>
        <authorList>
            <person name="Marsaioli A.J."/>
            <person name="Bonatto J.M.C."/>
            <person name="Reis Junior O."/>
        </authorList>
    </citation>
    <scope>NUCLEOTIDE SEQUENCE</scope>
    <source>
        <strain evidence="2">30M1</strain>
    </source>
</reference>
<dbReference type="OrthoDB" id="5125733at2759"/>
<keyword evidence="3" id="KW-1185">Reference proteome</keyword>
<gene>
    <name evidence="2" type="ORF">E8E13_001043</name>
</gene>
<dbReference type="Pfam" id="PF06985">
    <property type="entry name" value="HET"/>
    <property type="match status" value="1"/>
</dbReference>
<organism evidence="2 3">
    <name type="scientific">Curvularia kusanoi</name>
    <name type="common">Cochliobolus kusanoi</name>
    <dbReference type="NCBI Taxonomy" id="90978"/>
    <lineage>
        <taxon>Eukaryota</taxon>
        <taxon>Fungi</taxon>
        <taxon>Dikarya</taxon>
        <taxon>Ascomycota</taxon>
        <taxon>Pezizomycotina</taxon>
        <taxon>Dothideomycetes</taxon>
        <taxon>Pleosporomycetidae</taxon>
        <taxon>Pleosporales</taxon>
        <taxon>Pleosporineae</taxon>
        <taxon>Pleosporaceae</taxon>
        <taxon>Curvularia</taxon>
    </lineage>
</organism>
<evidence type="ECO:0000313" key="2">
    <source>
        <dbReference type="EMBL" id="KAF3002886.1"/>
    </source>
</evidence>
<dbReference type="AlphaFoldDB" id="A0A9P4TFV6"/>
<evidence type="ECO:0000259" key="1">
    <source>
        <dbReference type="Pfam" id="PF06985"/>
    </source>
</evidence>
<sequence>MKVILWETLSKTFREAIHTTRKLGFRYIWIDSLCIIQDDDNDWSVEAATMCDVYQHAALTIAAAHATGGNIGCFADRDGLLKLPFYVDISSRTSPVMPVNLHFTTYGRSEMKELGGGNPVLYGRAWVLQEQLLSRRSLIFDGTQLKWDCLTMHGTEKSPTSGTTRFYESYRVIRSAIMEDHDIFATADGKEQQELNTLFWPRVKIVSWAKIIEDYTHRGITKSSDRLVALAGIGQALSRHSEHHYMAGLWSINLFLGLLWSLPHYDTNAMSAETNFDVENNLHIRHEKLVAPSWSWASVTAPVMYGNNTILNDRICEISNVQVSGSIAKQAGQVTIRGHVRTGYVNAVYPYTIREAAAKVPNMTAPPPAGRMGLESMTFQERSFHPDEYFLFSDRQPGPNGFVDLAQLHRKGSFRFVRGTFRPDELISPSQELTFIAIAQVHRGANLSSRLSTRYDHDPVRVRTLALVRTEDEGGTYRRVGLAVWDDCAWYGYLCGWKEDLARRITTPREWKDGFRVKGKATSWMEKWRKLWWDDMELYECTERVGGDGPDGRWKHQHEYQGEQLPDLRMYKEGIKVQEKTVVIV</sequence>
<dbReference type="EMBL" id="SWKU01000010">
    <property type="protein sequence ID" value="KAF3002886.1"/>
    <property type="molecule type" value="Genomic_DNA"/>
</dbReference>
<dbReference type="InterPro" id="IPR010730">
    <property type="entry name" value="HET"/>
</dbReference>
<feature type="domain" description="Heterokaryon incompatibility" evidence="1">
    <location>
        <begin position="8"/>
        <end position="130"/>
    </location>
</feature>
<proteinExistence type="predicted"/>
<protein>
    <recommendedName>
        <fullName evidence="1">Heterokaryon incompatibility domain-containing protein</fullName>
    </recommendedName>
</protein>
<evidence type="ECO:0000313" key="3">
    <source>
        <dbReference type="Proteomes" id="UP000801428"/>
    </source>
</evidence>
<dbReference type="PANTHER" id="PTHR33112:SF16">
    <property type="entry name" value="HETEROKARYON INCOMPATIBILITY DOMAIN-CONTAINING PROTEIN"/>
    <property type="match status" value="1"/>
</dbReference>
<dbReference type="Proteomes" id="UP000801428">
    <property type="component" value="Unassembled WGS sequence"/>
</dbReference>
<name>A0A9P4TFV6_CURKU</name>
<accession>A0A9P4TFV6</accession>
<comment type="caution">
    <text evidence="2">The sequence shown here is derived from an EMBL/GenBank/DDBJ whole genome shotgun (WGS) entry which is preliminary data.</text>
</comment>